<proteinExistence type="predicted"/>
<comment type="caution">
    <text evidence="1">The sequence shown here is derived from an EMBL/GenBank/DDBJ whole genome shotgun (WGS) entry which is preliminary data.</text>
</comment>
<evidence type="ECO:0000313" key="1">
    <source>
        <dbReference type="EMBL" id="PRP74090.1"/>
    </source>
</evidence>
<organism evidence="1 2">
    <name type="scientific">Planoprotostelium fungivorum</name>
    <dbReference type="NCBI Taxonomy" id="1890364"/>
    <lineage>
        <taxon>Eukaryota</taxon>
        <taxon>Amoebozoa</taxon>
        <taxon>Evosea</taxon>
        <taxon>Variosea</taxon>
        <taxon>Cavosteliida</taxon>
        <taxon>Cavosteliaceae</taxon>
        <taxon>Planoprotostelium</taxon>
    </lineage>
</organism>
<dbReference type="Proteomes" id="UP000241769">
    <property type="component" value="Unassembled WGS sequence"/>
</dbReference>
<protein>
    <submittedName>
        <fullName evidence="1">Uncharacterized protein</fullName>
    </submittedName>
</protein>
<gene>
    <name evidence="1" type="ORF">PROFUN_08714</name>
</gene>
<dbReference type="AlphaFoldDB" id="A0A2P6MQW6"/>
<dbReference type="InParanoid" id="A0A2P6MQW6"/>
<keyword evidence="2" id="KW-1185">Reference proteome</keyword>
<name>A0A2P6MQW6_9EUKA</name>
<reference evidence="1 2" key="1">
    <citation type="journal article" date="2018" name="Genome Biol. Evol.">
        <title>Multiple Roots of Fruiting Body Formation in Amoebozoa.</title>
        <authorList>
            <person name="Hillmann F."/>
            <person name="Forbes G."/>
            <person name="Novohradska S."/>
            <person name="Ferling I."/>
            <person name="Riege K."/>
            <person name="Groth M."/>
            <person name="Westermann M."/>
            <person name="Marz M."/>
            <person name="Spaller T."/>
            <person name="Winckler T."/>
            <person name="Schaap P."/>
            <person name="Glockner G."/>
        </authorList>
    </citation>
    <scope>NUCLEOTIDE SEQUENCE [LARGE SCALE GENOMIC DNA]</scope>
    <source>
        <strain evidence="1 2">Jena</strain>
    </source>
</reference>
<sequence length="152" mass="17246">MALCARCTIGLEDVTVQELEHLFGDRLSFPCATQEKKGGIIEGFVIFTVNQPSGQLDQSYQAIEKNTETYLPKVKELKTVHDVHSFVGISRDLVIDQKEEAFEALKKLATEDNKSMMWDTAVKLWKDINVDVESQIKFRCCNMDLASKNDIE</sequence>
<dbReference type="EMBL" id="MDYQ01000502">
    <property type="protein sequence ID" value="PRP74090.1"/>
    <property type="molecule type" value="Genomic_DNA"/>
</dbReference>
<accession>A0A2P6MQW6</accession>
<evidence type="ECO:0000313" key="2">
    <source>
        <dbReference type="Proteomes" id="UP000241769"/>
    </source>
</evidence>